<dbReference type="PIRSF" id="PIRSF017393">
    <property type="entry name" value="MTase_SAV2177"/>
    <property type="match status" value="1"/>
</dbReference>
<sequence length="261" mass="28553">MTEIDRIRTDIAHNARVWNYWLGGKDNYQIDRQVGDQVTGLFPSIRQVARADRAFLGRAVTYLAAEAGVRQFLDIGTGLPTVDNTHEVAQRIAPESRIVYVDNDPIVLTHARALLTSAPEGRTAYIDADAHRPDDILRSVEPTLDLSQPVAVIMLGILNFILDTDKATAIVRRIMDVIPPGSHLAVTHPTLELGGEGNAEAMAFWNENATPPITARSRAEFAGFLDGLDLLDPGIVSCSRWRAEGDPEPEVAQFGAVARKP</sequence>
<gene>
    <name evidence="1" type="ORF">J4032_08545</name>
</gene>
<dbReference type="InterPro" id="IPR029063">
    <property type="entry name" value="SAM-dependent_MTases_sf"/>
</dbReference>
<dbReference type="SUPFAM" id="SSF53335">
    <property type="entry name" value="S-adenosyl-L-methionine-dependent methyltransferases"/>
    <property type="match status" value="1"/>
</dbReference>
<organism evidence="1 2">
    <name type="scientific">Streptomyces formicae</name>
    <dbReference type="NCBI Taxonomy" id="1616117"/>
    <lineage>
        <taxon>Bacteria</taxon>
        <taxon>Bacillati</taxon>
        <taxon>Actinomycetota</taxon>
        <taxon>Actinomycetes</taxon>
        <taxon>Kitasatosporales</taxon>
        <taxon>Streptomycetaceae</taxon>
        <taxon>Streptomyces</taxon>
    </lineage>
</organism>
<dbReference type="GO" id="GO:0032259">
    <property type="term" value="P:methylation"/>
    <property type="evidence" value="ECO:0007669"/>
    <property type="project" value="UniProtKB-KW"/>
</dbReference>
<accession>A0ABY3WG81</accession>
<keyword evidence="1" id="KW-0489">Methyltransferase</keyword>
<dbReference type="Proteomes" id="UP000828924">
    <property type="component" value="Chromosome"/>
</dbReference>
<reference evidence="1 2" key="1">
    <citation type="submission" date="2021-03" db="EMBL/GenBank/DDBJ databases">
        <title>Complete genome of Streptomyces formicae strain 1H-GS9 (DSM 100524).</title>
        <authorList>
            <person name="Atanasov K.E."/>
            <person name="Altabella T."/>
            <person name="Ferrer A."/>
        </authorList>
    </citation>
    <scope>NUCLEOTIDE SEQUENCE [LARGE SCALE GENOMIC DNA]</scope>
    <source>
        <strain evidence="1 2">1H-GS9</strain>
    </source>
</reference>
<dbReference type="Pfam" id="PF04672">
    <property type="entry name" value="Methyltransf_19"/>
    <property type="match status" value="1"/>
</dbReference>
<evidence type="ECO:0000313" key="2">
    <source>
        <dbReference type="Proteomes" id="UP000828924"/>
    </source>
</evidence>
<dbReference type="InterPro" id="IPR006764">
    <property type="entry name" value="SAM_dep_MeTrfase_SAV2177_type"/>
</dbReference>
<evidence type="ECO:0000313" key="1">
    <source>
        <dbReference type="EMBL" id="UNM11579.1"/>
    </source>
</evidence>
<protein>
    <submittedName>
        <fullName evidence="1">SAM-dependent methyltransferase</fullName>
    </submittedName>
</protein>
<keyword evidence="1" id="KW-0808">Transferase</keyword>
<proteinExistence type="predicted"/>
<dbReference type="Gene3D" id="3.40.50.150">
    <property type="entry name" value="Vaccinia Virus protein VP39"/>
    <property type="match status" value="1"/>
</dbReference>
<keyword evidence="2" id="KW-1185">Reference proteome</keyword>
<dbReference type="RefSeq" id="WP_242330131.1">
    <property type="nucleotide sequence ID" value="NZ_CP071872.1"/>
</dbReference>
<dbReference type="GO" id="GO:0008168">
    <property type="term" value="F:methyltransferase activity"/>
    <property type="evidence" value="ECO:0007669"/>
    <property type="project" value="UniProtKB-KW"/>
</dbReference>
<name>A0ABY3WG81_9ACTN</name>
<dbReference type="EMBL" id="CP071872">
    <property type="protein sequence ID" value="UNM11579.1"/>
    <property type="molecule type" value="Genomic_DNA"/>
</dbReference>